<feature type="compositionally biased region" description="Polar residues" evidence="1">
    <location>
        <begin position="590"/>
        <end position="603"/>
    </location>
</feature>
<accession>A0A0H1BMV9</accession>
<evidence type="ECO:0000313" key="3">
    <source>
        <dbReference type="Proteomes" id="UP000053573"/>
    </source>
</evidence>
<sequence>MPKSPFFSRRRRSTPTPSRIDESNVLDTEITEVTRDRKRETAVTFNVFYGKPDLSRQLLKHVAFTDNASVHTEFFEQCGRPVLVQDGKDKGKGQGKKGKEKGKEKMKNGFHACQTVESGLPQFQELAYLAAGFSEEVLKSCVGGCAACGSYDEGGDGDGDGGKGKEKAGVASAMVYRPLCCSVDGYEMLEDGVWMRKLMMAIAHLVEEFDTCEKAKKAIGIAEKVEGMDDEAETYPFVNMLAVPVCEPDGECQSIAEKAIDSFMQGILKGLESDSKRSSARFSSRDSFSKGAFDESVWEDDMDQSDGDTEKEDDDVDNDGDTENEQAPPKKRDRPSLSRHMSLENMQPVRLVVFCGIPIVDPKEPPRHGRLNMLLFTSNWPTEMLTDYGDRAEAEYVCYQRIVAFHEQAMLDAADFRCAICPGTGTKATALFHSPISFKRDNSNSSSGLQPIRDVVMKLAKYVGGNWKYPDTTVALGLDGFPNITDFVVPICERDSVCEKTALVTTQAFLHMYLPEGVIPLYPDLYPTTDFARIWKKEKFGKNSKLISKMLGTGLLMSDNHDDGGQGQGQEQHNDTATKTPQQRPPLTGKHSNSNNRSSTGSEQKPKSWIKGMTIEDFRLAVEKGASWDQLKELCFEKLRIVLDFRPPVTPMALATAPTSPVAATPTSETFQGGVLEGGGLTSSFGSSFGYPSSATTSWSSAGLATRGDEGYFTVKKA</sequence>
<gene>
    <name evidence="2" type="ORF">EMPG_12525</name>
</gene>
<dbReference type="AlphaFoldDB" id="A0A0H1BMV9"/>
<feature type="region of interest" description="Disordered" evidence="1">
    <location>
        <begin position="1"/>
        <end position="21"/>
    </location>
</feature>
<name>A0A0H1BMV9_9EURO</name>
<dbReference type="OrthoDB" id="4186247at2759"/>
<evidence type="ECO:0000313" key="2">
    <source>
        <dbReference type="EMBL" id="KLJ12448.1"/>
    </source>
</evidence>
<evidence type="ECO:0000256" key="1">
    <source>
        <dbReference type="SAM" id="MobiDB-lite"/>
    </source>
</evidence>
<feature type="compositionally biased region" description="Acidic residues" evidence="1">
    <location>
        <begin position="296"/>
        <end position="324"/>
    </location>
</feature>
<dbReference type="Proteomes" id="UP000053573">
    <property type="component" value="Unassembled WGS sequence"/>
</dbReference>
<feature type="region of interest" description="Disordered" evidence="1">
    <location>
        <begin position="557"/>
        <end position="608"/>
    </location>
</feature>
<dbReference type="EMBL" id="LDEV01000904">
    <property type="protein sequence ID" value="KLJ12448.1"/>
    <property type="molecule type" value="Genomic_DNA"/>
</dbReference>
<comment type="caution">
    <text evidence="2">The sequence shown here is derived from an EMBL/GenBank/DDBJ whole genome shotgun (WGS) entry which is preliminary data.</text>
</comment>
<keyword evidence="3" id="KW-1185">Reference proteome</keyword>
<organism evidence="2 3">
    <name type="scientific">Blastomyces silverae</name>
    <dbReference type="NCBI Taxonomy" id="2060906"/>
    <lineage>
        <taxon>Eukaryota</taxon>
        <taxon>Fungi</taxon>
        <taxon>Dikarya</taxon>
        <taxon>Ascomycota</taxon>
        <taxon>Pezizomycotina</taxon>
        <taxon>Eurotiomycetes</taxon>
        <taxon>Eurotiomycetidae</taxon>
        <taxon>Onygenales</taxon>
        <taxon>Ajellomycetaceae</taxon>
        <taxon>Blastomyces</taxon>
    </lineage>
</organism>
<feature type="region of interest" description="Disordered" evidence="1">
    <location>
        <begin position="293"/>
        <end position="341"/>
    </location>
</feature>
<protein>
    <submittedName>
        <fullName evidence="2">Uncharacterized protein</fullName>
    </submittedName>
</protein>
<reference evidence="3" key="1">
    <citation type="journal article" date="2015" name="PLoS Genet.">
        <title>The dynamic genome and transcriptome of the human fungal pathogen Blastomyces and close relative Emmonsia.</title>
        <authorList>
            <person name="Munoz J.F."/>
            <person name="Gauthier G.M."/>
            <person name="Desjardins C.A."/>
            <person name="Gallo J.E."/>
            <person name="Holder J."/>
            <person name="Sullivan T.D."/>
            <person name="Marty A.J."/>
            <person name="Carmen J.C."/>
            <person name="Chen Z."/>
            <person name="Ding L."/>
            <person name="Gujja S."/>
            <person name="Magrini V."/>
            <person name="Misas E."/>
            <person name="Mitreva M."/>
            <person name="Priest M."/>
            <person name="Saif S."/>
            <person name="Whiston E.A."/>
            <person name="Young S."/>
            <person name="Zeng Q."/>
            <person name="Goldman W.E."/>
            <person name="Mardis E.R."/>
            <person name="Taylor J.W."/>
            <person name="McEwen J.G."/>
            <person name="Clay O.K."/>
            <person name="Klein B.S."/>
            <person name="Cuomo C.A."/>
        </authorList>
    </citation>
    <scope>NUCLEOTIDE SEQUENCE [LARGE SCALE GENOMIC DNA]</scope>
    <source>
        <strain evidence="3">UAMH 139</strain>
    </source>
</reference>
<feature type="region of interest" description="Disordered" evidence="1">
    <location>
        <begin position="85"/>
        <end position="104"/>
    </location>
</feature>
<proteinExistence type="predicted"/>